<sequence>VPGLLIISSFTQAQQEELCYTEVDQGHTCDTAKPGLRYFYDATTNSCWPFLYKGCGGNKNNYKSDTDCLIRCMFMDGGLHCAGRRPETGLCNNKGQACPEGSICKYGLFGSSANGICCDSETEEQYRKERNPVCDNDKVLLKTRDSTGWVPFLGKKCSHEFCPEGADCVEGKWFSHCCESA</sequence>
<dbReference type="InterPro" id="IPR020901">
    <property type="entry name" value="Prtase_inh_Kunz-CS"/>
</dbReference>
<dbReference type="PANTHER" id="PTHR47248">
    <property type="entry name" value="PROTEIN CBG06772"/>
    <property type="match status" value="1"/>
</dbReference>
<dbReference type="AlphaFoldDB" id="A0A0B1S7R4"/>
<organism evidence="2 3">
    <name type="scientific">Oesophagostomum dentatum</name>
    <name type="common">Nodular worm</name>
    <dbReference type="NCBI Taxonomy" id="61180"/>
    <lineage>
        <taxon>Eukaryota</taxon>
        <taxon>Metazoa</taxon>
        <taxon>Ecdysozoa</taxon>
        <taxon>Nematoda</taxon>
        <taxon>Chromadorea</taxon>
        <taxon>Rhabditida</taxon>
        <taxon>Rhabditina</taxon>
        <taxon>Rhabditomorpha</taxon>
        <taxon>Strongyloidea</taxon>
        <taxon>Strongylidae</taxon>
        <taxon>Oesophagostomum</taxon>
    </lineage>
</organism>
<dbReference type="PROSITE" id="PS00280">
    <property type="entry name" value="BPTI_KUNITZ_1"/>
    <property type="match status" value="1"/>
</dbReference>
<protein>
    <submittedName>
        <fullName evidence="2">Kunitz/Bovine pancreatic trypsin inhibitor domain protein</fullName>
    </submittedName>
</protein>
<dbReference type="Gene3D" id="4.10.410.10">
    <property type="entry name" value="Pancreatic trypsin inhibitor Kunitz domain"/>
    <property type="match status" value="1"/>
</dbReference>
<dbReference type="InterPro" id="IPR036880">
    <property type="entry name" value="Kunitz_BPTI_sf"/>
</dbReference>
<dbReference type="Pfam" id="PF00014">
    <property type="entry name" value="Kunitz_BPTI"/>
    <property type="match status" value="1"/>
</dbReference>
<dbReference type="EMBL" id="KN596000">
    <property type="protein sequence ID" value="KHJ80974.1"/>
    <property type="molecule type" value="Genomic_DNA"/>
</dbReference>
<evidence type="ECO:0000313" key="3">
    <source>
        <dbReference type="Proteomes" id="UP000053660"/>
    </source>
</evidence>
<dbReference type="InterPro" id="IPR002223">
    <property type="entry name" value="Kunitz_BPTI"/>
</dbReference>
<gene>
    <name evidence="2" type="ORF">OESDEN_19345</name>
</gene>
<reference evidence="2 3" key="1">
    <citation type="submission" date="2014-03" db="EMBL/GenBank/DDBJ databases">
        <title>Draft genome of the hookworm Oesophagostomum dentatum.</title>
        <authorList>
            <person name="Mitreva M."/>
        </authorList>
    </citation>
    <scope>NUCLEOTIDE SEQUENCE [LARGE SCALE GENOMIC DNA]</scope>
    <source>
        <strain evidence="2 3">OD-Hann</strain>
    </source>
</reference>
<evidence type="ECO:0000313" key="2">
    <source>
        <dbReference type="EMBL" id="KHJ80974.1"/>
    </source>
</evidence>
<dbReference type="PROSITE" id="PS50279">
    <property type="entry name" value="BPTI_KUNITZ_2"/>
    <property type="match status" value="1"/>
</dbReference>
<dbReference type="GO" id="GO:0004867">
    <property type="term" value="F:serine-type endopeptidase inhibitor activity"/>
    <property type="evidence" value="ECO:0007669"/>
    <property type="project" value="InterPro"/>
</dbReference>
<dbReference type="OrthoDB" id="4473401at2759"/>
<name>A0A0B1S7R4_OESDE</name>
<keyword evidence="3" id="KW-1185">Reference proteome</keyword>
<accession>A0A0B1S7R4</accession>
<proteinExistence type="predicted"/>
<feature type="non-terminal residue" evidence="2">
    <location>
        <position position="1"/>
    </location>
</feature>
<feature type="domain" description="BPTI/Kunitz inhibitor" evidence="1">
    <location>
        <begin position="19"/>
        <end position="72"/>
    </location>
</feature>
<dbReference type="Proteomes" id="UP000053660">
    <property type="component" value="Unassembled WGS sequence"/>
</dbReference>
<dbReference type="InterPro" id="IPR052861">
    <property type="entry name" value="BPTI/Kunitz_domain"/>
</dbReference>
<evidence type="ECO:0000259" key="1">
    <source>
        <dbReference type="PROSITE" id="PS50279"/>
    </source>
</evidence>
<dbReference type="PANTHER" id="PTHR47248:SF7">
    <property type="entry name" value="BPTI_KUNITZ INHIBITOR DOMAIN-CONTAINING PROTEIN"/>
    <property type="match status" value="1"/>
</dbReference>
<dbReference type="SMART" id="SM00131">
    <property type="entry name" value="KU"/>
    <property type="match status" value="1"/>
</dbReference>
<dbReference type="SUPFAM" id="SSF57362">
    <property type="entry name" value="BPTI-like"/>
    <property type="match status" value="1"/>
</dbReference>